<dbReference type="InterPro" id="IPR013525">
    <property type="entry name" value="ABC2_TM"/>
</dbReference>
<protein>
    <recommendedName>
        <fullName evidence="12">ABC transporter domain-containing protein</fullName>
    </recommendedName>
</protein>
<feature type="compositionally biased region" description="Basic and acidic residues" evidence="10">
    <location>
        <begin position="9"/>
        <end position="21"/>
    </location>
</feature>
<dbReference type="InterPro" id="IPR027417">
    <property type="entry name" value="P-loop_NTPase"/>
</dbReference>
<evidence type="ECO:0000256" key="9">
    <source>
        <dbReference type="ARBA" id="ARBA00023136"/>
    </source>
</evidence>
<dbReference type="InterPro" id="IPR003439">
    <property type="entry name" value="ABC_transporter-like_ATP-bd"/>
</dbReference>
<comment type="caution">
    <text evidence="13">The sequence shown here is derived from an EMBL/GenBank/DDBJ whole genome shotgun (WGS) entry which is preliminary data.</text>
</comment>
<feature type="transmembrane region" description="Helical" evidence="11">
    <location>
        <begin position="632"/>
        <end position="653"/>
    </location>
</feature>
<proteinExistence type="inferred from homology"/>
<dbReference type="PANTHER" id="PTHR48042">
    <property type="entry name" value="ABC TRANSPORTER G FAMILY MEMBER 11"/>
    <property type="match status" value="1"/>
</dbReference>
<dbReference type="Pfam" id="PF00005">
    <property type="entry name" value="ABC_tran"/>
    <property type="match status" value="1"/>
</dbReference>
<dbReference type="InterPro" id="IPR017871">
    <property type="entry name" value="ABC_transporter-like_CS"/>
</dbReference>
<comment type="similarity">
    <text evidence="2">Belongs to the ABC transporter superfamily. ABCG family. Eye pigment precursor importer (TC 3.A.1.204) subfamily.</text>
</comment>
<dbReference type="GO" id="GO:0016020">
    <property type="term" value="C:membrane"/>
    <property type="evidence" value="ECO:0007669"/>
    <property type="project" value="UniProtKB-SubCell"/>
</dbReference>
<comment type="subcellular location">
    <subcellularLocation>
        <location evidence="1">Membrane</location>
        <topology evidence="1">Multi-pass membrane protein</topology>
    </subcellularLocation>
</comment>
<evidence type="ECO:0000256" key="2">
    <source>
        <dbReference type="ARBA" id="ARBA00005814"/>
    </source>
</evidence>
<evidence type="ECO:0000256" key="7">
    <source>
        <dbReference type="ARBA" id="ARBA00022840"/>
    </source>
</evidence>
<keyword evidence="8 11" id="KW-1133">Transmembrane helix</keyword>
<name>A0ABD3I6Y4_9MARC</name>
<dbReference type="PROSITE" id="PS50893">
    <property type="entry name" value="ABC_TRANSPORTER_2"/>
    <property type="match status" value="1"/>
</dbReference>
<dbReference type="EMBL" id="JBJQOH010000002">
    <property type="protein sequence ID" value="KAL3698082.1"/>
    <property type="molecule type" value="Genomic_DNA"/>
</dbReference>
<evidence type="ECO:0000256" key="10">
    <source>
        <dbReference type="SAM" id="MobiDB-lite"/>
    </source>
</evidence>
<evidence type="ECO:0000256" key="3">
    <source>
        <dbReference type="ARBA" id="ARBA00022448"/>
    </source>
</evidence>
<evidence type="ECO:0000256" key="6">
    <source>
        <dbReference type="ARBA" id="ARBA00022741"/>
    </source>
</evidence>
<evidence type="ECO:0000256" key="1">
    <source>
        <dbReference type="ARBA" id="ARBA00004141"/>
    </source>
</evidence>
<evidence type="ECO:0000256" key="8">
    <source>
        <dbReference type="ARBA" id="ARBA00022989"/>
    </source>
</evidence>
<dbReference type="FunFam" id="3.40.50.300:FF:000504">
    <property type="entry name" value="ABC transporter G family member 11"/>
    <property type="match status" value="1"/>
</dbReference>
<dbReference type="PROSITE" id="PS00211">
    <property type="entry name" value="ABC_TRANSPORTER_1"/>
    <property type="match status" value="1"/>
</dbReference>
<evidence type="ECO:0000313" key="14">
    <source>
        <dbReference type="Proteomes" id="UP001633002"/>
    </source>
</evidence>
<evidence type="ECO:0000256" key="11">
    <source>
        <dbReference type="SAM" id="Phobius"/>
    </source>
</evidence>
<feature type="domain" description="ABC transporter" evidence="12">
    <location>
        <begin position="46"/>
        <end position="289"/>
    </location>
</feature>
<keyword evidence="14" id="KW-1185">Reference proteome</keyword>
<feature type="transmembrane region" description="Helical" evidence="11">
    <location>
        <begin position="401"/>
        <end position="423"/>
    </location>
</feature>
<dbReference type="Pfam" id="PF01061">
    <property type="entry name" value="ABC2_membrane"/>
    <property type="match status" value="1"/>
</dbReference>
<keyword evidence="3" id="KW-0813">Transport</keyword>
<keyword evidence="5 11" id="KW-0812">Transmembrane</keyword>
<gene>
    <name evidence="13" type="ORF">R1sor_012158</name>
</gene>
<dbReference type="GO" id="GO:0005524">
    <property type="term" value="F:ATP binding"/>
    <property type="evidence" value="ECO:0007669"/>
    <property type="project" value="UniProtKB-KW"/>
</dbReference>
<dbReference type="GO" id="GO:0006950">
    <property type="term" value="P:response to stress"/>
    <property type="evidence" value="ECO:0007669"/>
    <property type="project" value="UniProtKB-ARBA"/>
</dbReference>
<sequence length="695" mass="77568">MSASCAPSYHKDPSEMDSAHSTKLISLRERAVKRLCEEDSHPSARLTWKDLWVTITTPGGEEQKLLHGLTGYAEPGAIMAIMGPSGSGKSTLLDSLAGRLAKTAQLSGEVLINGRRKTLSYGTAAYVTQEDVLVGTLTVRESITYSADLRFPRSTSTADRRAIVERVIVEMGLQDCADTYVGNWHLRGLSGGEKRRVSIALEILTRPRLLFLDEPTSGLDSASAFFVITTLRNLARDGRTIIASIHQPSSEVFELFDMLCLLSNGKTVYFGEAHSANEFFSSVGFPCPALRNPSDHFLRAINADFDRVKKTLVGSGIAKEHDLEMPQDPLEQMSTTEVVHILTDSYQKSEYAMQAAARVEDISKVKGTVVERGGSLAGFWMQAYTLTKRSFVNMLRDVGYYWLRLIIYMFLCLCIGTIFLKIGSSYTSIMGRAGCMAYVIGFLTFMSIGGFPSFVEDMKVFSRERLNGHYGVAAFVIGNTLSSIPFLFLIAMASSFIVYFMVGLHPGAVHFLYFVLVLFVSLACVESLMMAVASIIFPNFLLGIIAGAGIQGIYMLMSGFFRLPYDIPKPFWHYPISYFSFNMYGTQGVYENDFLELEFTNTKIDGVVQGPPVRGEDILRSTYQIDLSRSKWVNFAVIAGMVVLYRILFFLIIKLSENLLPYLRRVFTKYYLYRCTGRLNKHPKSKARDEELLSS</sequence>
<dbReference type="InterPro" id="IPR052215">
    <property type="entry name" value="Plant_ABCG"/>
</dbReference>
<dbReference type="SUPFAM" id="SSF52540">
    <property type="entry name" value="P-loop containing nucleoside triphosphate hydrolases"/>
    <property type="match status" value="1"/>
</dbReference>
<keyword evidence="9 11" id="KW-0472">Membrane</keyword>
<keyword evidence="6" id="KW-0547">Nucleotide-binding</keyword>
<dbReference type="Proteomes" id="UP001633002">
    <property type="component" value="Unassembled WGS sequence"/>
</dbReference>
<dbReference type="PANTHER" id="PTHR48042:SF11">
    <property type="entry name" value="ABC TRANSPORTER G FAMILY MEMBER 11"/>
    <property type="match status" value="1"/>
</dbReference>
<keyword evidence="4" id="KW-0597">Phosphoprotein</keyword>
<evidence type="ECO:0000256" key="5">
    <source>
        <dbReference type="ARBA" id="ARBA00022692"/>
    </source>
</evidence>
<feature type="transmembrane region" description="Helical" evidence="11">
    <location>
        <begin position="435"/>
        <end position="455"/>
    </location>
</feature>
<dbReference type="AlphaFoldDB" id="A0ABD3I6Y4"/>
<accession>A0ABD3I6Y4</accession>
<dbReference type="CDD" id="cd03213">
    <property type="entry name" value="ABCG_EPDR"/>
    <property type="match status" value="1"/>
</dbReference>
<dbReference type="InterPro" id="IPR003593">
    <property type="entry name" value="AAA+_ATPase"/>
</dbReference>
<feature type="transmembrane region" description="Helical" evidence="11">
    <location>
        <begin position="475"/>
        <end position="499"/>
    </location>
</feature>
<reference evidence="13 14" key="1">
    <citation type="submission" date="2024-09" db="EMBL/GenBank/DDBJ databases">
        <title>Chromosome-scale assembly of Riccia sorocarpa.</title>
        <authorList>
            <person name="Paukszto L."/>
        </authorList>
    </citation>
    <scope>NUCLEOTIDE SEQUENCE [LARGE SCALE GENOMIC DNA]</scope>
    <source>
        <strain evidence="13">LP-2024</strain>
        <tissue evidence="13">Aerial parts of the thallus</tissue>
    </source>
</reference>
<dbReference type="SMART" id="SM00382">
    <property type="entry name" value="AAA"/>
    <property type="match status" value="1"/>
</dbReference>
<feature type="region of interest" description="Disordered" evidence="10">
    <location>
        <begin position="1"/>
        <end position="21"/>
    </location>
</feature>
<evidence type="ECO:0000256" key="4">
    <source>
        <dbReference type="ARBA" id="ARBA00022553"/>
    </source>
</evidence>
<dbReference type="Gene3D" id="3.40.50.300">
    <property type="entry name" value="P-loop containing nucleotide triphosphate hydrolases"/>
    <property type="match status" value="1"/>
</dbReference>
<evidence type="ECO:0000313" key="13">
    <source>
        <dbReference type="EMBL" id="KAL3698082.1"/>
    </source>
</evidence>
<evidence type="ECO:0000259" key="12">
    <source>
        <dbReference type="PROSITE" id="PS50893"/>
    </source>
</evidence>
<keyword evidence="7" id="KW-0067">ATP-binding</keyword>
<organism evidence="13 14">
    <name type="scientific">Riccia sorocarpa</name>
    <dbReference type="NCBI Taxonomy" id="122646"/>
    <lineage>
        <taxon>Eukaryota</taxon>
        <taxon>Viridiplantae</taxon>
        <taxon>Streptophyta</taxon>
        <taxon>Embryophyta</taxon>
        <taxon>Marchantiophyta</taxon>
        <taxon>Marchantiopsida</taxon>
        <taxon>Marchantiidae</taxon>
        <taxon>Marchantiales</taxon>
        <taxon>Ricciaceae</taxon>
        <taxon>Riccia</taxon>
    </lineage>
</organism>